<gene>
    <name evidence="1" type="ORF">M422DRAFT_179794</name>
</gene>
<proteinExistence type="predicted"/>
<organism evidence="1 2">
    <name type="scientific">Sphaerobolus stellatus (strain SS14)</name>
    <dbReference type="NCBI Taxonomy" id="990650"/>
    <lineage>
        <taxon>Eukaryota</taxon>
        <taxon>Fungi</taxon>
        <taxon>Dikarya</taxon>
        <taxon>Basidiomycota</taxon>
        <taxon>Agaricomycotina</taxon>
        <taxon>Agaricomycetes</taxon>
        <taxon>Phallomycetidae</taxon>
        <taxon>Geastrales</taxon>
        <taxon>Sphaerobolaceae</taxon>
        <taxon>Sphaerobolus</taxon>
    </lineage>
</organism>
<dbReference type="OrthoDB" id="6486656at2759"/>
<keyword evidence="2" id="KW-1185">Reference proteome</keyword>
<dbReference type="SUPFAM" id="SSF48576">
    <property type="entry name" value="Terpenoid synthases"/>
    <property type="match status" value="1"/>
</dbReference>
<dbReference type="EMBL" id="KN837181">
    <property type="protein sequence ID" value="KIJ36135.1"/>
    <property type="molecule type" value="Genomic_DNA"/>
</dbReference>
<sequence>PCTPNINRFHDEVAVEAREWVHSYNPLPPVAQMKFDRDDFPLVTSLTYPTVSRQQLRLCADFTIWFFLFDHITDDSNGIAAKQLAMNLIMAMRSTAT</sequence>
<reference evidence="1 2" key="1">
    <citation type="submission" date="2014-06" db="EMBL/GenBank/DDBJ databases">
        <title>Evolutionary Origins and Diversification of the Mycorrhizal Mutualists.</title>
        <authorList>
            <consortium name="DOE Joint Genome Institute"/>
            <consortium name="Mycorrhizal Genomics Consortium"/>
            <person name="Kohler A."/>
            <person name="Kuo A."/>
            <person name="Nagy L.G."/>
            <person name="Floudas D."/>
            <person name="Copeland A."/>
            <person name="Barry K.W."/>
            <person name="Cichocki N."/>
            <person name="Veneault-Fourrey C."/>
            <person name="LaButti K."/>
            <person name="Lindquist E.A."/>
            <person name="Lipzen A."/>
            <person name="Lundell T."/>
            <person name="Morin E."/>
            <person name="Murat C."/>
            <person name="Riley R."/>
            <person name="Ohm R."/>
            <person name="Sun H."/>
            <person name="Tunlid A."/>
            <person name="Henrissat B."/>
            <person name="Grigoriev I.V."/>
            <person name="Hibbett D.S."/>
            <person name="Martin F."/>
        </authorList>
    </citation>
    <scope>NUCLEOTIDE SEQUENCE [LARGE SCALE GENOMIC DNA]</scope>
    <source>
        <strain evidence="1 2">SS14</strain>
    </source>
</reference>
<evidence type="ECO:0000313" key="1">
    <source>
        <dbReference type="EMBL" id="KIJ36135.1"/>
    </source>
</evidence>
<evidence type="ECO:0000313" key="2">
    <source>
        <dbReference type="Proteomes" id="UP000054279"/>
    </source>
</evidence>
<dbReference type="Proteomes" id="UP000054279">
    <property type="component" value="Unassembled WGS sequence"/>
</dbReference>
<evidence type="ECO:0008006" key="3">
    <source>
        <dbReference type="Google" id="ProtNLM"/>
    </source>
</evidence>
<dbReference type="HOGENOM" id="CLU_2352403_0_0_1"/>
<accession>A0A0C9VES6</accession>
<feature type="non-terminal residue" evidence="1">
    <location>
        <position position="1"/>
    </location>
</feature>
<dbReference type="Gene3D" id="1.10.600.10">
    <property type="entry name" value="Farnesyl Diphosphate Synthase"/>
    <property type="match status" value="1"/>
</dbReference>
<name>A0A0C9VES6_SPHS4</name>
<dbReference type="AlphaFoldDB" id="A0A0C9VES6"/>
<protein>
    <recommendedName>
        <fullName evidence="3">Terpene synthase</fullName>
    </recommendedName>
</protein>
<dbReference type="InterPro" id="IPR008949">
    <property type="entry name" value="Isoprenoid_synthase_dom_sf"/>
</dbReference>